<evidence type="ECO:0000313" key="2">
    <source>
        <dbReference type="Proteomes" id="UP000092462"/>
    </source>
</evidence>
<dbReference type="AlphaFoldDB" id="A0A1B0DHK2"/>
<dbReference type="InterPro" id="IPR000618">
    <property type="entry name" value="Insect_cuticle"/>
</dbReference>
<dbReference type="Proteomes" id="UP000092462">
    <property type="component" value="Unassembled WGS sequence"/>
</dbReference>
<dbReference type="Pfam" id="PF00379">
    <property type="entry name" value="Chitin_bind_4"/>
    <property type="match status" value="1"/>
</dbReference>
<evidence type="ECO:0000313" key="1">
    <source>
        <dbReference type="EnsemblMetazoa" id="PPAI007636-PA"/>
    </source>
</evidence>
<protein>
    <submittedName>
        <fullName evidence="1">Uncharacterized protein</fullName>
    </submittedName>
</protein>
<organism evidence="1 2">
    <name type="scientific">Phlebotomus papatasi</name>
    <name type="common">Sandfly</name>
    <dbReference type="NCBI Taxonomy" id="29031"/>
    <lineage>
        <taxon>Eukaryota</taxon>
        <taxon>Metazoa</taxon>
        <taxon>Ecdysozoa</taxon>
        <taxon>Arthropoda</taxon>
        <taxon>Hexapoda</taxon>
        <taxon>Insecta</taxon>
        <taxon>Pterygota</taxon>
        <taxon>Neoptera</taxon>
        <taxon>Endopterygota</taxon>
        <taxon>Diptera</taxon>
        <taxon>Nematocera</taxon>
        <taxon>Psychodoidea</taxon>
        <taxon>Psychodidae</taxon>
        <taxon>Phlebotomus</taxon>
        <taxon>Phlebotomus</taxon>
    </lineage>
</organism>
<sequence length="67" mass="7556">MGIIMNPGTSEQELVVIGAYSYKTSDTMQIVTYKADRKGYMPKVTFTRRKKPSKNLLDDKLLQSLVG</sequence>
<keyword evidence="2" id="KW-1185">Reference proteome</keyword>
<dbReference type="VEuPathDB" id="VectorBase:PPAI007636"/>
<dbReference type="EnsemblMetazoa" id="PPAI007636-RA">
    <property type="protein sequence ID" value="PPAI007636-PA"/>
    <property type="gene ID" value="PPAI007636"/>
</dbReference>
<dbReference type="EMBL" id="AJVK01061242">
    <property type="status" value="NOT_ANNOTATED_CDS"/>
    <property type="molecule type" value="Genomic_DNA"/>
</dbReference>
<accession>A0A1B0DHK2</accession>
<proteinExistence type="predicted"/>
<name>A0A1B0DHK2_PHLPP</name>
<reference evidence="1" key="1">
    <citation type="submission" date="2022-08" db="UniProtKB">
        <authorList>
            <consortium name="EnsemblMetazoa"/>
        </authorList>
    </citation>
    <scope>IDENTIFICATION</scope>
    <source>
        <strain evidence="1">Israel</strain>
    </source>
</reference>